<feature type="signal peptide" evidence="2">
    <location>
        <begin position="1"/>
        <end position="20"/>
    </location>
</feature>
<keyword evidence="4" id="KW-1185">Reference proteome</keyword>
<dbReference type="GO" id="GO:0008237">
    <property type="term" value="F:metallopeptidase activity"/>
    <property type="evidence" value="ECO:0007669"/>
    <property type="project" value="InterPro"/>
</dbReference>
<dbReference type="EMBL" id="CAJPDT010000002">
    <property type="protein sequence ID" value="CAF9905983.1"/>
    <property type="molecule type" value="Genomic_DNA"/>
</dbReference>
<dbReference type="OrthoDB" id="5386462at2759"/>
<feature type="chain" id="PRO_5034225337" evidence="2">
    <location>
        <begin position="21"/>
        <end position="552"/>
    </location>
</feature>
<dbReference type="Gene3D" id="3.40.390.10">
    <property type="entry name" value="Collagenase (Catalytic Domain)"/>
    <property type="match status" value="1"/>
</dbReference>
<evidence type="ECO:0000256" key="1">
    <source>
        <dbReference type="SAM" id="MobiDB-lite"/>
    </source>
</evidence>
<dbReference type="AlphaFoldDB" id="A0A8H3EK59"/>
<gene>
    <name evidence="3" type="ORF">IMSHALPRED_004038</name>
</gene>
<comment type="caution">
    <text evidence="3">The sequence shown here is derived from an EMBL/GenBank/DDBJ whole genome shotgun (WGS) entry which is preliminary data.</text>
</comment>
<dbReference type="Proteomes" id="UP000664534">
    <property type="component" value="Unassembled WGS sequence"/>
</dbReference>
<evidence type="ECO:0000256" key="2">
    <source>
        <dbReference type="SAM" id="SignalP"/>
    </source>
</evidence>
<dbReference type="InterPro" id="IPR024079">
    <property type="entry name" value="MetalloPept_cat_dom_sf"/>
</dbReference>
<feature type="region of interest" description="Disordered" evidence="1">
    <location>
        <begin position="31"/>
        <end position="53"/>
    </location>
</feature>
<sequence length="552" mass="60020">MPTGLPLILAVCLFCPPSFAAVQRRQNTTVDSAGEFTNPTNFSLPNPSTASNKEYNADGSFNVTTGYISYTQCNDAQSAALWQAVNDAISLAAGTYGHDELKKRDGSVLEREQLIDFSTQAAIDYFGPPSRSGPYQHNIFDTFKKASLAYPGWGVGDWWYNRYVILSCRDAENQCSSPGPDNGTVAAYYSSNYLYPAVSFCDAYFTQLPPHSVALNAMKSDKNLQNDVSYLKSQAAVMLHEWLHMDWSSAVICSQGCAYFPAQTKSDSHRYSRLYPGDDQNLLIGYPKAPQTVVAYKAGRAKLLAQIVVYGTTARGADLASKNNDNFVYFALAVLMYNTFGFYPLYPLAWLQYLTKDENISREQQQGTLVDSLDAIVSDPADPVTPMTADGVLPASDYPAAYTSILALDAENAINTPTTTSLISTPTQPSTVASATPSNALLIYRRDVCHEVCSSFALEYNITPGQSVDTCTLDADYTQDFDKDLAGDTKNYSISVAPFTSHGLTGCEYKGTNDNVGSVTCNIGFVPCSLPTSTQAVICGVATDTPIVYAEW</sequence>
<evidence type="ECO:0000313" key="4">
    <source>
        <dbReference type="Proteomes" id="UP000664534"/>
    </source>
</evidence>
<keyword evidence="2" id="KW-0732">Signal</keyword>
<reference evidence="3" key="1">
    <citation type="submission" date="2021-03" db="EMBL/GenBank/DDBJ databases">
        <authorList>
            <person name="Tagirdzhanova G."/>
        </authorList>
    </citation>
    <scope>NUCLEOTIDE SEQUENCE</scope>
</reference>
<name>A0A8H3EK59_9LECA</name>
<protein>
    <submittedName>
        <fullName evidence="3">Uncharacterized protein</fullName>
    </submittedName>
</protein>
<organism evidence="3 4">
    <name type="scientific">Imshaugia aleurites</name>
    <dbReference type="NCBI Taxonomy" id="172621"/>
    <lineage>
        <taxon>Eukaryota</taxon>
        <taxon>Fungi</taxon>
        <taxon>Dikarya</taxon>
        <taxon>Ascomycota</taxon>
        <taxon>Pezizomycotina</taxon>
        <taxon>Lecanoromycetes</taxon>
        <taxon>OSLEUM clade</taxon>
        <taxon>Lecanoromycetidae</taxon>
        <taxon>Lecanorales</taxon>
        <taxon>Lecanorineae</taxon>
        <taxon>Parmeliaceae</taxon>
        <taxon>Imshaugia</taxon>
    </lineage>
</organism>
<proteinExistence type="predicted"/>
<accession>A0A8H3EK59</accession>
<evidence type="ECO:0000313" key="3">
    <source>
        <dbReference type="EMBL" id="CAF9905983.1"/>
    </source>
</evidence>